<dbReference type="GO" id="GO:0016706">
    <property type="term" value="F:2-oxoglutarate-dependent dioxygenase activity"/>
    <property type="evidence" value="ECO:0007669"/>
    <property type="project" value="UniProtKB-ARBA"/>
</dbReference>
<gene>
    <name evidence="1" type="ordered locus">Deipe_2031</name>
</gene>
<dbReference type="Gene3D" id="2.60.120.620">
    <property type="entry name" value="q2cbj1_9rhob like domain"/>
    <property type="match status" value="1"/>
</dbReference>
<dbReference type="STRING" id="937777.Deipe_2031"/>
<accession>L0A0V5</accession>
<dbReference type="EMBL" id="CP003382">
    <property type="protein sequence ID" value="AFZ67528.1"/>
    <property type="molecule type" value="Genomic_DNA"/>
</dbReference>
<dbReference type="Proteomes" id="UP000010467">
    <property type="component" value="Chromosome"/>
</dbReference>
<dbReference type="AlphaFoldDB" id="L0A0V5"/>
<keyword evidence="2" id="KW-1185">Reference proteome</keyword>
<evidence type="ECO:0000313" key="2">
    <source>
        <dbReference type="Proteomes" id="UP000010467"/>
    </source>
</evidence>
<dbReference type="InterPro" id="IPR051961">
    <property type="entry name" value="Fungal_Metabolite_Diox"/>
</dbReference>
<proteinExistence type="predicted"/>
<dbReference type="eggNOG" id="COG5285">
    <property type="taxonomic scope" value="Bacteria"/>
</dbReference>
<dbReference type="PATRIC" id="fig|937777.3.peg.2040"/>
<name>L0A0V5_DEIPD</name>
<evidence type="ECO:0000313" key="1">
    <source>
        <dbReference type="EMBL" id="AFZ67528.1"/>
    </source>
</evidence>
<reference evidence="2" key="1">
    <citation type="submission" date="2012-03" db="EMBL/GenBank/DDBJ databases">
        <title>Complete sequence of chromosome of Deinococcus peraridilitoris DSM 19664.</title>
        <authorList>
            <person name="Lucas S."/>
            <person name="Copeland A."/>
            <person name="Lapidus A."/>
            <person name="Glavina del Rio T."/>
            <person name="Dalin E."/>
            <person name="Tice H."/>
            <person name="Bruce D."/>
            <person name="Goodwin L."/>
            <person name="Pitluck S."/>
            <person name="Peters L."/>
            <person name="Mikhailova N."/>
            <person name="Lu M."/>
            <person name="Kyrpides N."/>
            <person name="Mavromatis K."/>
            <person name="Ivanova N."/>
            <person name="Brettin T."/>
            <person name="Detter J.C."/>
            <person name="Han C."/>
            <person name="Larimer F."/>
            <person name="Land M."/>
            <person name="Hauser L."/>
            <person name="Markowitz V."/>
            <person name="Cheng J.-F."/>
            <person name="Hugenholtz P."/>
            <person name="Woyke T."/>
            <person name="Wu D."/>
            <person name="Pukall R."/>
            <person name="Steenblock K."/>
            <person name="Brambilla E."/>
            <person name="Klenk H.-P."/>
            <person name="Eisen J.A."/>
        </authorList>
    </citation>
    <scope>NUCLEOTIDE SEQUENCE [LARGE SCALE GENOMIC DNA]</scope>
    <source>
        <strain evidence="2">DSM 19664 / LMG 22246 / CIP 109416 / KR-200</strain>
    </source>
</reference>
<dbReference type="Pfam" id="PF05721">
    <property type="entry name" value="PhyH"/>
    <property type="match status" value="1"/>
</dbReference>
<dbReference type="KEGG" id="dpd:Deipe_2031"/>
<dbReference type="InterPro" id="IPR008775">
    <property type="entry name" value="Phytyl_CoA_dOase-like"/>
</dbReference>
<organism evidence="1 2">
    <name type="scientific">Deinococcus peraridilitoris (strain DSM 19664 / LMG 22246 / CIP 109416 / KR-200)</name>
    <dbReference type="NCBI Taxonomy" id="937777"/>
    <lineage>
        <taxon>Bacteria</taxon>
        <taxon>Thermotogati</taxon>
        <taxon>Deinococcota</taxon>
        <taxon>Deinococci</taxon>
        <taxon>Deinococcales</taxon>
        <taxon>Deinococcaceae</taxon>
        <taxon>Deinococcus</taxon>
    </lineage>
</organism>
<sequence>MTGYVGPLSITQTAEGVFCVLATKPTFKENSMTITSQEQVTPVIAPPADFDVASVMGALYGPGITAQKGAFERQWVQELGEDIAVLYEEALKRPGGAVGRGPKRHYVEIHPEDIRGFVHLVTHPWVTAVCEAVLGPHYKVVEIGFDVPNPGAVDQPWHRDFPAPDDTVVGRRLNSLAFNLTTVDVYEDMGPFEIAPGTQWDDASEFEHGMFPPKSFYPRYFERAERKMPKMGDISVRSALTIHRGTANHSNKARPVLVLGVDAPGATNAERHDLQVSRAYFEQLPEYVKQHLTYRLVDELEPIVQGHTIEGLMMGEA</sequence>
<dbReference type="PANTHER" id="PTHR37563">
    <property type="entry name" value="PHYTANOYL-COA DIOXYGENASE FAMILY PROTEIN (AFU_ORTHOLOGUE AFUA_2G03330)"/>
    <property type="match status" value="1"/>
</dbReference>
<dbReference type="SUPFAM" id="SSF51197">
    <property type="entry name" value="Clavaminate synthase-like"/>
    <property type="match status" value="1"/>
</dbReference>
<protein>
    <submittedName>
        <fullName evidence="1">Protein involved in biosynthesis of mitomycin antibiotics/polyketide fumonisin</fullName>
    </submittedName>
</protein>
<dbReference type="HOGENOM" id="CLU_087927_0_0_0"/>
<dbReference type="PANTHER" id="PTHR37563:SF2">
    <property type="entry name" value="PHYTANOYL-COA DIOXYGENASE FAMILY PROTEIN (AFU_ORTHOLOGUE AFUA_2G03330)"/>
    <property type="match status" value="1"/>
</dbReference>